<evidence type="ECO:0000313" key="3">
    <source>
        <dbReference type="Proteomes" id="UP000033618"/>
    </source>
</evidence>
<dbReference type="GO" id="GO:0016747">
    <property type="term" value="F:acyltransferase activity, transferring groups other than amino-acyl groups"/>
    <property type="evidence" value="ECO:0007669"/>
    <property type="project" value="InterPro"/>
</dbReference>
<dbReference type="InterPro" id="IPR000182">
    <property type="entry name" value="GNAT_dom"/>
</dbReference>
<evidence type="ECO:0000259" key="1">
    <source>
        <dbReference type="PROSITE" id="PS51186"/>
    </source>
</evidence>
<accession>A0A0F5JXP3</accession>
<dbReference type="PATRIC" id="fig|28092.6.peg.3890"/>
<dbReference type="PROSITE" id="PS51186">
    <property type="entry name" value="GNAT"/>
    <property type="match status" value="1"/>
</dbReference>
<feature type="domain" description="N-acetyltransferase" evidence="1">
    <location>
        <begin position="2"/>
        <end position="160"/>
    </location>
</feature>
<dbReference type="PANTHER" id="PTHR43305">
    <property type="entry name" value="FAMILY N-ACETYLTRANSFERASE, PUTATIVE (AFU_ORTHOLOGUE AFUA_2G01380)-RELATED"/>
    <property type="match status" value="1"/>
</dbReference>
<evidence type="ECO:0000313" key="2">
    <source>
        <dbReference type="EMBL" id="KKB62593.1"/>
    </source>
</evidence>
<sequence length="160" mass="18007">MFTIVPVRTQRDLEATIALIREYVAWLGIDLSYQSFEEEMATMPGKYAPPNGELWLARHTVHGTPLACIGLRPLPDTATQGLCEVKRLFVSEHARGMGVGRAMVATVVDHARKLGYREMRLDTLTTMVAAQRLYREAGFIDIPAYYETPVENTCFMAKQL</sequence>
<organism evidence="2 3">
    <name type="scientific">Robbsia andropogonis</name>
    <dbReference type="NCBI Taxonomy" id="28092"/>
    <lineage>
        <taxon>Bacteria</taxon>
        <taxon>Pseudomonadati</taxon>
        <taxon>Pseudomonadota</taxon>
        <taxon>Betaproteobacteria</taxon>
        <taxon>Burkholderiales</taxon>
        <taxon>Burkholderiaceae</taxon>
        <taxon>Robbsia</taxon>
    </lineage>
</organism>
<dbReference type="Pfam" id="PF00583">
    <property type="entry name" value="Acetyltransf_1"/>
    <property type="match status" value="1"/>
</dbReference>
<dbReference type="CDD" id="cd04301">
    <property type="entry name" value="NAT_SF"/>
    <property type="match status" value="1"/>
</dbReference>
<name>A0A0F5JXP3_9BURK</name>
<dbReference type="Proteomes" id="UP000033618">
    <property type="component" value="Unassembled WGS sequence"/>
</dbReference>
<proteinExistence type="predicted"/>
<dbReference type="PANTHER" id="PTHR43305:SF1">
    <property type="entry name" value="FAMILY N-ACETYLTRANSFERASE, PUTATIVE (AFU_ORTHOLOGUE AFUA_2G01380)-RELATED"/>
    <property type="match status" value="1"/>
</dbReference>
<dbReference type="InterPro" id="IPR052777">
    <property type="entry name" value="Acetyltransferase_Enz"/>
</dbReference>
<dbReference type="SUPFAM" id="SSF55729">
    <property type="entry name" value="Acyl-CoA N-acyltransferases (Nat)"/>
    <property type="match status" value="1"/>
</dbReference>
<dbReference type="InterPro" id="IPR016181">
    <property type="entry name" value="Acyl_CoA_acyltransferase"/>
</dbReference>
<reference evidence="2 3" key="1">
    <citation type="submission" date="2015-03" db="EMBL/GenBank/DDBJ databases">
        <title>Draft Genome Sequence of Burkholderia andropogonis type strain ICMP2807, isolated from Sorghum bicolor.</title>
        <authorList>
            <person name="Lopes-Santos L."/>
            <person name="Castro D.B."/>
            <person name="Ottoboni L.M."/>
            <person name="Park D."/>
            <person name="Weirc B.S."/>
            <person name="Destefano S.A."/>
        </authorList>
    </citation>
    <scope>NUCLEOTIDE SEQUENCE [LARGE SCALE GENOMIC DNA]</scope>
    <source>
        <strain evidence="2 3">ICMP2807</strain>
    </source>
</reference>
<dbReference type="EMBL" id="LAQU01000018">
    <property type="protein sequence ID" value="KKB62593.1"/>
    <property type="molecule type" value="Genomic_DNA"/>
</dbReference>
<dbReference type="RefSeq" id="WP_046153437.1">
    <property type="nucleotide sequence ID" value="NZ_CP191271.1"/>
</dbReference>
<protein>
    <submittedName>
        <fullName evidence="2">Acetyltransferase</fullName>
    </submittedName>
</protein>
<keyword evidence="3" id="KW-1185">Reference proteome</keyword>
<gene>
    <name evidence="2" type="ORF">WM40_16540</name>
</gene>
<keyword evidence="2" id="KW-0808">Transferase</keyword>
<dbReference type="Gene3D" id="3.40.630.30">
    <property type="match status" value="1"/>
</dbReference>
<dbReference type="AlphaFoldDB" id="A0A0F5JXP3"/>
<comment type="caution">
    <text evidence="2">The sequence shown here is derived from an EMBL/GenBank/DDBJ whole genome shotgun (WGS) entry which is preliminary data.</text>
</comment>
<dbReference type="STRING" id="28092.WM40_16540"/>